<evidence type="ECO:0000313" key="1">
    <source>
        <dbReference type="EMBL" id="AVZ31620.1"/>
    </source>
</evidence>
<reference evidence="1 2" key="1">
    <citation type="submission" date="2017-03" db="EMBL/GenBank/DDBJ databases">
        <title>Comparative genomics of the toxic Baltic Sea cyanobacteria Nodularia spumigena UHCC 0039 and its response on varying salinity.</title>
        <authorList>
            <person name="Teikari J.E."/>
        </authorList>
    </citation>
    <scope>NUCLEOTIDE SEQUENCE [LARGE SCALE GENOMIC DNA]</scope>
    <source>
        <strain evidence="1 2">UHCC 0039</strain>
    </source>
</reference>
<sequence>MYIEKRKRNFTCFRYTSDHWLKYYTVQASGSVKSAYLICDNFVFYVTVFLVTLSRELQSIDYALYLHNLNRHKTYFKNIYQILIINY</sequence>
<dbReference type="EMBL" id="CP020114">
    <property type="protein sequence ID" value="AVZ31620.1"/>
    <property type="molecule type" value="Genomic_DNA"/>
</dbReference>
<evidence type="ECO:0000313" key="2">
    <source>
        <dbReference type="Proteomes" id="UP000244056"/>
    </source>
</evidence>
<proteinExistence type="predicted"/>
<dbReference type="Proteomes" id="UP000244056">
    <property type="component" value="Chromosome"/>
</dbReference>
<organism evidence="1 2">
    <name type="scientific">Nodularia spumigena UHCC 0039</name>
    <dbReference type="NCBI Taxonomy" id="1914872"/>
    <lineage>
        <taxon>Bacteria</taxon>
        <taxon>Bacillati</taxon>
        <taxon>Cyanobacteriota</taxon>
        <taxon>Cyanophyceae</taxon>
        <taxon>Nostocales</taxon>
        <taxon>Nodulariaceae</taxon>
        <taxon>Nodularia</taxon>
    </lineage>
</organism>
<dbReference type="AlphaFoldDB" id="A0A2S0QBE5"/>
<accession>A0A2S0QBE5</accession>
<name>A0A2S0QBE5_NODSP</name>
<protein>
    <submittedName>
        <fullName evidence="1">Uncharacterized protein</fullName>
    </submittedName>
</protein>
<gene>
    <name evidence="1" type="ORF">BMF81_04492</name>
</gene>
<dbReference type="KEGG" id="nsp:BMF81_04492"/>